<evidence type="ECO:0000313" key="3">
    <source>
        <dbReference type="Proteomes" id="UP000635902"/>
    </source>
</evidence>
<evidence type="ECO:0000256" key="1">
    <source>
        <dbReference type="SAM" id="MobiDB-lite"/>
    </source>
</evidence>
<feature type="compositionally biased region" description="Pro residues" evidence="1">
    <location>
        <begin position="212"/>
        <end position="225"/>
    </location>
</feature>
<feature type="compositionally biased region" description="Low complexity" evidence="1">
    <location>
        <begin position="360"/>
        <end position="376"/>
    </location>
</feature>
<evidence type="ECO:0000313" key="2">
    <source>
        <dbReference type="EMBL" id="MBF4552938.1"/>
    </source>
</evidence>
<feature type="compositionally biased region" description="Low complexity" evidence="1">
    <location>
        <begin position="277"/>
        <end position="292"/>
    </location>
</feature>
<feature type="compositionally biased region" description="Pro residues" evidence="1">
    <location>
        <begin position="244"/>
        <end position="270"/>
    </location>
</feature>
<feature type="region of interest" description="Disordered" evidence="1">
    <location>
        <begin position="344"/>
        <end position="488"/>
    </location>
</feature>
<reference evidence="2 3" key="1">
    <citation type="submission" date="2020-10" db="EMBL/GenBank/DDBJ databases">
        <title>Novel species in genus Corynebacterium.</title>
        <authorList>
            <person name="Zhang G."/>
        </authorList>
    </citation>
    <scope>NUCLEOTIDE SEQUENCE [LARGE SCALE GENOMIC DNA]</scope>
    <source>
        <strain evidence="2 3">DSM 45110</strain>
    </source>
</reference>
<dbReference type="EMBL" id="JADKMY010000001">
    <property type="protein sequence ID" value="MBF4552938.1"/>
    <property type="molecule type" value="Genomic_DNA"/>
</dbReference>
<evidence type="ECO:0008006" key="4">
    <source>
        <dbReference type="Google" id="ProtNLM"/>
    </source>
</evidence>
<feature type="compositionally biased region" description="Low complexity" evidence="1">
    <location>
        <begin position="226"/>
        <end position="243"/>
    </location>
</feature>
<dbReference type="PRINTS" id="PR01217">
    <property type="entry name" value="PRICHEXTENSN"/>
</dbReference>
<gene>
    <name evidence="2" type="ORF">IRY30_02425</name>
</gene>
<protein>
    <recommendedName>
        <fullName evidence="4">Zinc metalloprotease</fullName>
    </recommendedName>
</protein>
<comment type="caution">
    <text evidence="2">The sequence shown here is derived from an EMBL/GenBank/DDBJ whole genome shotgun (WGS) entry which is preliminary data.</text>
</comment>
<dbReference type="Proteomes" id="UP000635902">
    <property type="component" value="Unassembled WGS sequence"/>
</dbReference>
<name>A0ABR9ZIX4_9CORY</name>
<dbReference type="RefSeq" id="WP_194555805.1">
    <property type="nucleotide sequence ID" value="NZ_JADKMY010000001.1"/>
</dbReference>
<keyword evidence="3" id="KW-1185">Reference proteome</keyword>
<accession>A0ABR9ZIX4</accession>
<sequence>MMNAPANAQAVPQALDALEREGGYVEGARGQNCFTDGLDIPELKKCLGKESATSCDFDISAAVAGLAQVGEFLTGLGNDAPQAAVSTACVEQSSHEATVADGCNAADIATDVLQRIQDDCARTVEQLSSSAAGMAQFAKGMLGPAQGAAVVAPVVASACAVAEKILSTRNCSLEAVIESLIADHEPAAQPGKANEVLCSSTPQPECSGDKPAPTPPVVEPAPEPEQTPVAPATACPETKVPAAPAEPAPAPVTPPVVEPEPAPKPAPEPAPCANTEPAKAAVTPPQTQAPSAPMTPPPAMTPGGACEAIKTGLNLAASTWQQLAGTVDGMLCPPEPPACVEAPTCAEPVANPEPEPCAEPAPCAESEPSTEPAPTEIDSATECPEAAKPESVDAGPAPEEPAEPADKPVGFDKSQHPSVPEGAVSEKPISEAEQSVPTEIPLQTDLQPESPVPAEPATQPGPDPEPPAPEASVDSGTDTAGESWSPDIWVAAGSDLDVKVQMSGYAEAAVIERSGQW</sequence>
<feature type="compositionally biased region" description="Basic and acidic residues" evidence="1">
    <location>
        <begin position="404"/>
        <end position="415"/>
    </location>
</feature>
<proteinExistence type="predicted"/>
<feature type="region of interest" description="Disordered" evidence="1">
    <location>
        <begin position="191"/>
        <end position="299"/>
    </location>
</feature>
<organism evidence="2 3">
    <name type="scientific">Corynebacterium suicordis DSM 45110</name>
    <dbReference type="NCBI Taxonomy" id="1121369"/>
    <lineage>
        <taxon>Bacteria</taxon>
        <taxon>Bacillati</taxon>
        <taxon>Actinomycetota</taxon>
        <taxon>Actinomycetes</taxon>
        <taxon>Mycobacteriales</taxon>
        <taxon>Corynebacteriaceae</taxon>
        <taxon>Corynebacterium</taxon>
    </lineage>
</organism>
<feature type="compositionally biased region" description="Pro residues" evidence="1">
    <location>
        <begin position="450"/>
        <end position="469"/>
    </location>
</feature>